<dbReference type="PRINTS" id="PR00081">
    <property type="entry name" value="GDHRDH"/>
</dbReference>
<dbReference type="InterPro" id="IPR036291">
    <property type="entry name" value="NAD(P)-bd_dom_sf"/>
</dbReference>
<dbReference type="InterPro" id="IPR002347">
    <property type="entry name" value="SDR_fam"/>
</dbReference>
<gene>
    <name evidence="3" type="ORF">B1A_07537</name>
    <name evidence="1" type="ORF">B1B_16986</name>
    <name evidence="2" type="ORF">B2A_10439</name>
</gene>
<reference evidence="2" key="2">
    <citation type="journal article" date="2014" name="ISME J.">
        <title>Microbial stratification in low pH oxic and suboxic macroscopic growths along an acid mine drainage.</title>
        <authorList>
            <person name="Mendez-Garcia C."/>
            <person name="Mesa V."/>
            <person name="Sprenger R.R."/>
            <person name="Richter M."/>
            <person name="Diez M.S."/>
            <person name="Solano J."/>
            <person name="Bargiela R."/>
            <person name="Golyshina O.V."/>
            <person name="Manteca A."/>
            <person name="Ramos J.L."/>
            <person name="Gallego J.R."/>
            <person name="Llorente I."/>
            <person name="Martins Dos Santos V.A."/>
            <person name="Jensen O.N."/>
            <person name="Pelaez A.I."/>
            <person name="Sanchez J."/>
            <person name="Ferrer M."/>
        </authorList>
    </citation>
    <scope>NUCLEOTIDE SEQUENCE</scope>
</reference>
<evidence type="ECO:0000313" key="1">
    <source>
        <dbReference type="EMBL" id="EQD35000.1"/>
    </source>
</evidence>
<dbReference type="SUPFAM" id="SSF51735">
    <property type="entry name" value="NAD(P)-binding Rossmann-fold domains"/>
    <property type="match status" value="1"/>
</dbReference>
<proteinExistence type="predicted"/>
<name>T1ANC2_9ZZZZ</name>
<reference evidence="2" key="1">
    <citation type="submission" date="2013-08" db="EMBL/GenBank/DDBJ databases">
        <authorList>
            <person name="Mendez C."/>
            <person name="Richter M."/>
            <person name="Ferrer M."/>
            <person name="Sanchez J."/>
        </authorList>
    </citation>
    <scope>NUCLEOTIDE SEQUENCE</scope>
</reference>
<dbReference type="Gene3D" id="3.40.50.720">
    <property type="entry name" value="NAD(P)-binding Rossmann-like Domain"/>
    <property type="match status" value="1"/>
</dbReference>
<dbReference type="AlphaFoldDB" id="T1ANC2"/>
<evidence type="ECO:0000313" key="2">
    <source>
        <dbReference type="EMBL" id="EQD42194.1"/>
    </source>
</evidence>
<dbReference type="EMBL" id="AUZZ01007530">
    <property type="protein sequence ID" value="EQD42194.1"/>
    <property type="molecule type" value="Genomic_DNA"/>
</dbReference>
<protein>
    <submittedName>
        <fullName evidence="2">Oxidoreductase, short-chain dehydrogenase/reductase family protein</fullName>
    </submittedName>
    <submittedName>
        <fullName evidence="1">Short-chain dehydrogenase/reductase SDR</fullName>
    </submittedName>
</protein>
<accession>T1ANC2</accession>
<evidence type="ECO:0000313" key="3">
    <source>
        <dbReference type="EMBL" id="EQD67912.1"/>
    </source>
</evidence>
<dbReference type="PANTHER" id="PTHR43431:SF7">
    <property type="entry name" value="OXIDOREDUCTASE, SHORT CHAIN DEHYDROGENASE_REDUCTASE FAMILY (AFU_ORTHOLOGUE AFUA_5G14000)"/>
    <property type="match status" value="1"/>
</dbReference>
<dbReference type="EMBL" id="AUZX01005433">
    <property type="protein sequence ID" value="EQD67912.1"/>
    <property type="molecule type" value="Genomic_DNA"/>
</dbReference>
<comment type="caution">
    <text evidence="2">The sequence shown here is derived from an EMBL/GenBank/DDBJ whole genome shotgun (WGS) entry which is preliminary data.</text>
</comment>
<organism evidence="2">
    <name type="scientific">mine drainage metagenome</name>
    <dbReference type="NCBI Taxonomy" id="410659"/>
    <lineage>
        <taxon>unclassified sequences</taxon>
        <taxon>metagenomes</taxon>
        <taxon>ecological metagenomes</taxon>
    </lineage>
</organism>
<sequence>MAAPAHEQLWIAGFGPGLGVALAARFAREHWRVLALSRSAPKPMLPSGAHVVLDLLAADAAARLAQLIAEHGAPRVLVYDVGVFRRAAFAALREDDFRACWEGMALGAFRVAQAVLPAMTQAGGGTLIFSGATASLRGGAEFAAFASAKFALRGLAQALARAYQPQGVHVAHTILDGALADSARAGQYAARLDPAAVADAYWHLAQQTPGAWTHELDLRGADEPF</sequence>
<dbReference type="EMBL" id="AUZY01011337">
    <property type="protein sequence ID" value="EQD35000.1"/>
    <property type="molecule type" value="Genomic_DNA"/>
</dbReference>
<dbReference type="PANTHER" id="PTHR43431">
    <property type="entry name" value="OXIDOREDUCTASE, SHORT CHAIN DEHYDROGENASE/REDUCTASE FAMILY (AFU_ORTHOLOGUE AFUA_5G14000)"/>
    <property type="match status" value="1"/>
</dbReference>
<dbReference type="Pfam" id="PF00106">
    <property type="entry name" value="adh_short"/>
    <property type="match status" value="1"/>
</dbReference>